<gene>
    <name evidence="4" type="primary">bamE</name>
    <name evidence="7" type="ORF">GCM10011396_32500</name>
</gene>
<keyword evidence="1 4" id="KW-0732">Signal</keyword>
<evidence type="ECO:0000256" key="4">
    <source>
        <dbReference type="HAMAP-Rule" id="MF_00925"/>
    </source>
</evidence>
<evidence type="ECO:0000259" key="6">
    <source>
        <dbReference type="Pfam" id="PF04355"/>
    </source>
</evidence>
<dbReference type="AlphaFoldDB" id="A0A916UQS5"/>
<comment type="similarity">
    <text evidence="4">Belongs to the BamE family.</text>
</comment>
<feature type="domain" description="Outer membrane protein assembly factor BamE" evidence="6">
    <location>
        <begin position="90"/>
        <end position="159"/>
    </location>
</feature>
<dbReference type="PANTHER" id="PTHR37482">
    <property type="entry name" value="OUTER MEMBRANE PROTEIN ASSEMBLY FACTOR BAME"/>
    <property type="match status" value="1"/>
</dbReference>
<dbReference type="Gene3D" id="3.30.1450.10">
    <property type="match status" value="1"/>
</dbReference>
<evidence type="ECO:0000313" key="8">
    <source>
        <dbReference type="Proteomes" id="UP000637423"/>
    </source>
</evidence>
<proteinExistence type="inferred from homology"/>
<dbReference type="InterPro" id="IPR007450">
    <property type="entry name" value="BamE_dom"/>
</dbReference>
<comment type="subunit">
    <text evidence="4">Part of the Bam complex.</text>
</comment>
<evidence type="ECO:0000256" key="1">
    <source>
        <dbReference type="ARBA" id="ARBA00022729"/>
    </source>
</evidence>
<dbReference type="Proteomes" id="UP000637423">
    <property type="component" value="Unassembled WGS sequence"/>
</dbReference>
<dbReference type="GO" id="GO:0030674">
    <property type="term" value="F:protein-macromolecule adaptor activity"/>
    <property type="evidence" value="ECO:0007669"/>
    <property type="project" value="TreeGrafter"/>
</dbReference>
<feature type="region of interest" description="Disordered" evidence="5">
    <location>
        <begin position="27"/>
        <end position="50"/>
    </location>
</feature>
<evidence type="ECO:0000256" key="5">
    <source>
        <dbReference type="SAM" id="MobiDB-lite"/>
    </source>
</evidence>
<dbReference type="InterPro" id="IPR026592">
    <property type="entry name" value="BamE"/>
</dbReference>
<dbReference type="HAMAP" id="MF_00925">
    <property type="entry name" value="OM_assembly_BamE"/>
    <property type="match status" value="1"/>
</dbReference>
<comment type="caution">
    <text evidence="7">The sequence shown here is derived from an EMBL/GenBank/DDBJ whole genome shotgun (WGS) entry which is preliminary data.</text>
</comment>
<organism evidence="7 8">
    <name type="scientific">Undibacterium terreum</name>
    <dbReference type="NCBI Taxonomy" id="1224302"/>
    <lineage>
        <taxon>Bacteria</taxon>
        <taxon>Pseudomonadati</taxon>
        <taxon>Pseudomonadota</taxon>
        <taxon>Betaproteobacteria</taxon>
        <taxon>Burkholderiales</taxon>
        <taxon>Oxalobacteraceae</taxon>
        <taxon>Undibacterium</taxon>
    </lineage>
</organism>
<dbReference type="PANTHER" id="PTHR37482:SF1">
    <property type="entry name" value="OUTER MEMBRANE PROTEIN ASSEMBLY FACTOR BAME"/>
    <property type="match status" value="1"/>
</dbReference>
<evidence type="ECO:0000256" key="3">
    <source>
        <dbReference type="ARBA" id="ARBA00023237"/>
    </source>
</evidence>
<reference evidence="7" key="1">
    <citation type="journal article" date="2014" name="Int. J. Syst. Evol. Microbiol.">
        <title>Complete genome sequence of Corynebacterium casei LMG S-19264T (=DSM 44701T), isolated from a smear-ripened cheese.</title>
        <authorList>
            <consortium name="US DOE Joint Genome Institute (JGI-PGF)"/>
            <person name="Walter F."/>
            <person name="Albersmeier A."/>
            <person name="Kalinowski J."/>
            <person name="Ruckert C."/>
        </authorList>
    </citation>
    <scope>NUCLEOTIDE SEQUENCE</scope>
    <source>
        <strain evidence="7">CGMCC 1.10998</strain>
    </source>
</reference>
<reference evidence="7" key="2">
    <citation type="submission" date="2020-09" db="EMBL/GenBank/DDBJ databases">
        <authorList>
            <person name="Sun Q."/>
            <person name="Zhou Y."/>
        </authorList>
    </citation>
    <scope>NUCLEOTIDE SEQUENCE</scope>
    <source>
        <strain evidence="7">CGMCC 1.10998</strain>
    </source>
</reference>
<dbReference type="InterPro" id="IPR037873">
    <property type="entry name" value="BamE-like"/>
</dbReference>
<sequence precursor="true">MVAAFVPVLLSLSGCASKAQVMETTPLNGVSTTQGTSNSDSAKSDSITSMQPLTPASAQGIASGAQVTAPTGIYKILNYVSPYRITIQQGNFVSQEMIAQLKEGMTREQVRFLLGTALLTDMFHEDRWDYPFRIQKPNGEVITSRVTVFFKNNTVNRFEGGNLPTEKDYLAHITNAKIGERTEIAPPTDGKKKNNPGE</sequence>
<keyword evidence="2 4" id="KW-0472">Membrane</keyword>
<evidence type="ECO:0000256" key="2">
    <source>
        <dbReference type="ARBA" id="ARBA00023136"/>
    </source>
</evidence>
<keyword evidence="8" id="KW-1185">Reference proteome</keyword>
<feature type="chain" id="PRO_5038195236" description="Outer membrane protein assembly factor BamE" evidence="4">
    <location>
        <begin position="19"/>
        <end position="198"/>
    </location>
</feature>
<protein>
    <recommendedName>
        <fullName evidence="4">Outer membrane protein assembly factor BamE</fullName>
    </recommendedName>
</protein>
<comment type="subcellular location">
    <subcellularLocation>
        <location evidence="4">Cell outer membrane</location>
    </subcellularLocation>
</comment>
<keyword evidence="3 4" id="KW-0998">Cell outer membrane</keyword>
<name>A0A916UQS5_9BURK</name>
<dbReference type="GO" id="GO:1990063">
    <property type="term" value="C:Bam protein complex"/>
    <property type="evidence" value="ECO:0007669"/>
    <property type="project" value="TreeGrafter"/>
</dbReference>
<feature type="signal peptide" evidence="4">
    <location>
        <begin position="1"/>
        <end position="18"/>
    </location>
</feature>
<dbReference type="GO" id="GO:0051205">
    <property type="term" value="P:protein insertion into membrane"/>
    <property type="evidence" value="ECO:0007669"/>
    <property type="project" value="UniProtKB-UniRule"/>
</dbReference>
<accession>A0A916UQS5</accession>
<dbReference type="Pfam" id="PF04355">
    <property type="entry name" value="BamE"/>
    <property type="match status" value="1"/>
</dbReference>
<dbReference type="EMBL" id="BMED01000003">
    <property type="protein sequence ID" value="GGC82662.1"/>
    <property type="molecule type" value="Genomic_DNA"/>
</dbReference>
<dbReference type="GO" id="GO:0043165">
    <property type="term" value="P:Gram-negative-bacterium-type cell outer membrane assembly"/>
    <property type="evidence" value="ECO:0007669"/>
    <property type="project" value="UniProtKB-UniRule"/>
</dbReference>
<evidence type="ECO:0000313" key="7">
    <source>
        <dbReference type="EMBL" id="GGC82662.1"/>
    </source>
</evidence>
<comment type="function">
    <text evidence="4">Part of the outer membrane protein assembly complex, which is involved in assembly and insertion of beta-barrel proteins into the outer membrane.</text>
</comment>